<reference evidence="11" key="1">
    <citation type="submission" date="2015-08" db="EMBL/GenBank/DDBJ databases">
        <title>Comparative genomics of the Campylobacter concisus group.</title>
        <authorList>
            <person name="Miller W.G."/>
            <person name="Yee E."/>
            <person name="Chapman M.H."/>
            <person name="Huynh S."/>
            <person name="Bono J.L."/>
            <person name="On S.L.W."/>
            <person name="St Leger J."/>
            <person name="Foster G."/>
            <person name="Parker C.T."/>
        </authorList>
    </citation>
    <scope>NUCLEOTIDE SEQUENCE [LARGE SCALE GENOMIC DNA]</scope>
    <source>
        <strain evidence="11">ATCC 33237</strain>
    </source>
</reference>
<keyword evidence="5 8" id="KW-0378">Hydrolase</keyword>
<evidence type="ECO:0000256" key="1">
    <source>
        <dbReference type="ARBA" id="ARBA00004970"/>
    </source>
</evidence>
<dbReference type="RefSeq" id="WP_054196570.1">
    <property type="nucleotide sequence ID" value="NZ_CABMKQ010000060.1"/>
</dbReference>
<dbReference type="NCBIfam" id="NF005596">
    <property type="entry name" value="PRK07328.1"/>
    <property type="match status" value="1"/>
</dbReference>
<feature type="domain" description="PHP" evidence="9">
    <location>
        <begin position="4"/>
        <end position="188"/>
    </location>
</feature>
<dbReference type="EMBL" id="CP012541">
    <property type="protein sequence ID" value="ALF47559.1"/>
    <property type="molecule type" value="Genomic_DNA"/>
</dbReference>
<accession>A0A0M4SMK1</accession>
<keyword evidence="4 8" id="KW-0028">Amino-acid biosynthesis</keyword>
<keyword evidence="6 8" id="KW-0368">Histidine biosynthesis</keyword>
<evidence type="ECO:0000256" key="7">
    <source>
        <dbReference type="ARBA" id="ARBA00049158"/>
    </source>
</evidence>
<dbReference type="PANTHER" id="PTHR21039">
    <property type="entry name" value="HISTIDINOL PHOSPHATASE-RELATED"/>
    <property type="match status" value="1"/>
</dbReference>
<evidence type="ECO:0000256" key="3">
    <source>
        <dbReference type="ARBA" id="ARBA00013085"/>
    </source>
</evidence>
<dbReference type="UniPathway" id="UPA00031">
    <property type="reaction ID" value="UER00013"/>
</dbReference>
<dbReference type="InterPro" id="IPR004013">
    <property type="entry name" value="PHP_dom"/>
</dbReference>
<dbReference type="Proteomes" id="UP000066049">
    <property type="component" value="Chromosome"/>
</dbReference>
<evidence type="ECO:0000259" key="9">
    <source>
        <dbReference type="Pfam" id="PF02811"/>
    </source>
</evidence>
<dbReference type="InterPro" id="IPR016195">
    <property type="entry name" value="Pol/histidinol_Pase-like"/>
</dbReference>
<dbReference type="GO" id="GO:0004401">
    <property type="term" value="F:histidinol-phosphatase activity"/>
    <property type="evidence" value="ECO:0007669"/>
    <property type="project" value="UniProtKB-UniRule"/>
</dbReference>
<dbReference type="PANTHER" id="PTHR21039:SF0">
    <property type="entry name" value="HISTIDINOL-PHOSPHATASE"/>
    <property type="match status" value="1"/>
</dbReference>
<evidence type="ECO:0000313" key="11">
    <source>
        <dbReference type="Proteomes" id="UP000066049"/>
    </source>
</evidence>
<dbReference type="GO" id="GO:0000105">
    <property type="term" value="P:L-histidine biosynthetic process"/>
    <property type="evidence" value="ECO:0007669"/>
    <property type="project" value="UniProtKB-UniRule"/>
</dbReference>
<proteinExistence type="inferred from homology"/>
<name>A0A0M4SMK1_9BACT</name>
<comment type="pathway">
    <text evidence="1 8">Amino-acid biosynthesis; L-histidine biosynthesis; L-histidine from 5-phospho-alpha-D-ribose 1-diphosphate: step 8/9.</text>
</comment>
<dbReference type="PATRIC" id="fig|199.248.peg.911"/>
<evidence type="ECO:0000256" key="8">
    <source>
        <dbReference type="RuleBase" id="RU366003"/>
    </source>
</evidence>
<dbReference type="SUPFAM" id="SSF89550">
    <property type="entry name" value="PHP domain-like"/>
    <property type="match status" value="1"/>
</dbReference>
<evidence type="ECO:0000256" key="5">
    <source>
        <dbReference type="ARBA" id="ARBA00022801"/>
    </source>
</evidence>
<dbReference type="CDD" id="cd12110">
    <property type="entry name" value="PHP_HisPPase_Hisj_like"/>
    <property type="match status" value="1"/>
</dbReference>
<sequence length="259" mass="29887">MTVDLHNHTPLCNHAVGEPLEFVRCAIKAGTKYFGFSDHAPMNYDEAYRMKFEEMQSYEDEILRLRDEFSGEIEILLGYEMDFLDGFMDERVFARKVDYLIGSVHFFNGWAFDNPEFIGGYEGKDLDQIWQEYFDHIERSAKLGKFDIMGHIDLLKLFKFLPKKDVRILAKNAIKAIKEADLVVEINAAGFRKPIGEQYPSVNLLELIAEKDITITFGSDAHAKEDIGKNGEICEQIARDLGYSKCAIFKNRDRELVKF</sequence>
<dbReference type="InterPro" id="IPR010140">
    <property type="entry name" value="Histidinol_P_phosphatase_HisJ"/>
</dbReference>
<dbReference type="GeneID" id="28662553"/>
<comment type="similarity">
    <text evidence="2 8">Belongs to the PHP hydrolase family. HisK subfamily.</text>
</comment>
<protein>
    <recommendedName>
        <fullName evidence="3 8">Histidinol-phosphatase</fullName>
        <shortName evidence="8">HolPase</shortName>
        <ecNumber evidence="3 8">3.1.3.15</ecNumber>
    </recommendedName>
</protein>
<evidence type="ECO:0000256" key="6">
    <source>
        <dbReference type="ARBA" id="ARBA00023102"/>
    </source>
</evidence>
<dbReference type="NCBIfam" id="TIGR01856">
    <property type="entry name" value="hisJ_fam"/>
    <property type="match status" value="1"/>
</dbReference>
<dbReference type="AlphaFoldDB" id="A0A0M4SMK1"/>
<gene>
    <name evidence="10" type="primary">hisJ</name>
    <name evidence="10" type="ORF">CCON33237_0877</name>
</gene>
<organism evidence="10 11">
    <name type="scientific">Campylobacter concisus</name>
    <dbReference type="NCBI Taxonomy" id="199"/>
    <lineage>
        <taxon>Bacteria</taxon>
        <taxon>Pseudomonadati</taxon>
        <taxon>Campylobacterota</taxon>
        <taxon>Epsilonproteobacteria</taxon>
        <taxon>Campylobacterales</taxon>
        <taxon>Campylobacteraceae</taxon>
        <taxon>Campylobacter</taxon>
    </lineage>
</organism>
<evidence type="ECO:0000313" key="10">
    <source>
        <dbReference type="EMBL" id="ALF47559.1"/>
    </source>
</evidence>
<evidence type="ECO:0000256" key="4">
    <source>
        <dbReference type="ARBA" id="ARBA00022605"/>
    </source>
</evidence>
<comment type="catalytic activity">
    <reaction evidence="7 8">
        <text>L-histidinol phosphate + H2O = L-histidinol + phosphate</text>
        <dbReference type="Rhea" id="RHEA:14465"/>
        <dbReference type="ChEBI" id="CHEBI:15377"/>
        <dbReference type="ChEBI" id="CHEBI:43474"/>
        <dbReference type="ChEBI" id="CHEBI:57699"/>
        <dbReference type="ChEBI" id="CHEBI:57980"/>
        <dbReference type="EC" id="3.1.3.15"/>
    </reaction>
</comment>
<evidence type="ECO:0000256" key="2">
    <source>
        <dbReference type="ARBA" id="ARBA00009152"/>
    </source>
</evidence>
<dbReference type="Gene3D" id="3.20.20.140">
    <property type="entry name" value="Metal-dependent hydrolases"/>
    <property type="match status" value="1"/>
</dbReference>
<dbReference type="GO" id="GO:0005737">
    <property type="term" value="C:cytoplasm"/>
    <property type="evidence" value="ECO:0007669"/>
    <property type="project" value="TreeGrafter"/>
</dbReference>
<dbReference type="EC" id="3.1.3.15" evidence="3 8"/>
<dbReference type="KEGG" id="ccoc:CCON33237_0877"/>
<dbReference type="Pfam" id="PF02811">
    <property type="entry name" value="PHP"/>
    <property type="match status" value="1"/>
</dbReference>